<feature type="compositionally biased region" description="Basic and acidic residues" evidence="1">
    <location>
        <begin position="55"/>
        <end position="66"/>
    </location>
</feature>
<evidence type="ECO:0000313" key="2">
    <source>
        <dbReference type="EnsemblPlants" id="ORUFI07G00990.1"/>
    </source>
</evidence>
<name>A0A0E0Q3C6_ORYRU</name>
<feature type="region of interest" description="Disordered" evidence="1">
    <location>
        <begin position="48"/>
        <end position="67"/>
    </location>
</feature>
<evidence type="ECO:0000313" key="3">
    <source>
        <dbReference type="Proteomes" id="UP000008022"/>
    </source>
</evidence>
<proteinExistence type="predicted"/>
<dbReference type="HOGENOM" id="CLU_2403507_0_0_1"/>
<protein>
    <submittedName>
        <fullName evidence="2">Uncharacterized protein</fullName>
    </submittedName>
</protein>
<accession>A0A0E0Q3C6</accession>
<dbReference type="EnsemblPlants" id="ORUFI07G00990.1">
    <property type="protein sequence ID" value="ORUFI07G00990.1"/>
    <property type="gene ID" value="ORUFI07G00990"/>
</dbReference>
<reference evidence="3" key="1">
    <citation type="submission" date="2013-06" db="EMBL/GenBank/DDBJ databases">
        <authorList>
            <person name="Zhao Q."/>
        </authorList>
    </citation>
    <scope>NUCLEOTIDE SEQUENCE</scope>
    <source>
        <strain evidence="3">cv. W1943</strain>
    </source>
</reference>
<evidence type="ECO:0000256" key="1">
    <source>
        <dbReference type="SAM" id="MobiDB-lite"/>
    </source>
</evidence>
<dbReference type="Proteomes" id="UP000008022">
    <property type="component" value="Unassembled WGS sequence"/>
</dbReference>
<dbReference type="AlphaFoldDB" id="A0A0E0Q3C6"/>
<dbReference type="Gramene" id="ORUFI07G00990.1">
    <property type="protein sequence ID" value="ORUFI07G00990.1"/>
    <property type="gene ID" value="ORUFI07G00990"/>
</dbReference>
<sequence length="93" mass="10699">MVTEWPIESWDVRRRWRRRLGGRSGEANKPVVREHAYSSITRRRRRWSSCPASGDAKRANDGESPKKINNLATCTVTVRWATPLARIQGPTCH</sequence>
<keyword evidence="3" id="KW-1185">Reference proteome</keyword>
<organism evidence="2 3">
    <name type="scientific">Oryza rufipogon</name>
    <name type="common">Brownbeard rice</name>
    <name type="synonym">Asian wild rice</name>
    <dbReference type="NCBI Taxonomy" id="4529"/>
    <lineage>
        <taxon>Eukaryota</taxon>
        <taxon>Viridiplantae</taxon>
        <taxon>Streptophyta</taxon>
        <taxon>Embryophyta</taxon>
        <taxon>Tracheophyta</taxon>
        <taxon>Spermatophyta</taxon>
        <taxon>Magnoliopsida</taxon>
        <taxon>Liliopsida</taxon>
        <taxon>Poales</taxon>
        <taxon>Poaceae</taxon>
        <taxon>BOP clade</taxon>
        <taxon>Oryzoideae</taxon>
        <taxon>Oryzeae</taxon>
        <taxon>Oryzinae</taxon>
        <taxon>Oryza</taxon>
    </lineage>
</organism>
<reference evidence="2" key="2">
    <citation type="submission" date="2015-06" db="UniProtKB">
        <authorList>
            <consortium name="EnsemblPlants"/>
        </authorList>
    </citation>
    <scope>IDENTIFICATION</scope>
</reference>